<dbReference type="PANTHER" id="PTHR12631">
    <property type="entry name" value="ALPHA-L-IDURONIDASE"/>
    <property type="match status" value="1"/>
</dbReference>
<dbReference type="InterPro" id="IPR013529">
    <property type="entry name" value="Glyco_hydro_42_N"/>
</dbReference>
<evidence type="ECO:0000313" key="5">
    <source>
        <dbReference type="Proteomes" id="UP001301653"/>
    </source>
</evidence>
<proteinExistence type="predicted"/>
<evidence type="ECO:0000256" key="2">
    <source>
        <dbReference type="ARBA" id="ARBA00023295"/>
    </source>
</evidence>
<dbReference type="EMBL" id="JAYFUH010000154">
    <property type="protein sequence ID" value="MEA5667964.1"/>
    <property type="molecule type" value="Genomic_DNA"/>
</dbReference>
<protein>
    <submittedName>
        <fullName evidence="4">Beta-galactosidase</fullName>
        <ecNumber evidence="4">3.2.1.23</ecNumber>
    </submittedName>
</protein>
<evidence type="ECO:0000259" key="3">
    <source>
        <dbReference type="Pfam" id="PF02449"/>
    </source>
</evidence>
<sequence>MNLAIARPAKRWWRRAALLLVALAALLGGVSACAKGERPAMELVPPRAVEWRDFLGVNAHFLWFEPARYRQQIDQLQALGLQWVRVDLHWDTIEPREGVFRWDVLDPLMAEIQRRGLKAEVYLVGSAPHATSAPAGSPYPDQYPPKDPALYAKALVLLAQRYPQVDAWQVWNEPNLPAFWRPREDPAAYGRLLLTSVNAMRTGAPGRQVVLGGMGYFSQMPTRGGGLMVEELAKGGLYSLDVITAYHPYSLYPEGDDPKAMDFILRAQQANAALRAAGAHAIWADEWGWSSYDGPKEEQPIIGVQGQADYVTRRLALMSALDYDKVFLFALSDLDSRAGARDRRYGLLDERAQPKPVYAAVQRMLRLTGPRITPGKAPALATVPPGLVSIAWQREDGRRLWFFWADAPGQVQLRGVEHAQLHDVLGGGVRALQADAGSLAVPVGTTLSILEW</sequence>
<accession>A0ABU5V5F3</accession>
<evidence type="ECO:0000256" key="1">
    <source>
        <dbReference type="ARBA" id="ARBA00022801"/>
    </source>
</evidence>
<dbReference type="RefSeq" id="WP_323438788.1">
    <property type="nucleotide sequence ID" value="NZ_JAYFUH010000154.1"/>
</dbReference>
<dbReference type="PANTHER" id="PTHR12631:SF10">
    <property type="entry name" value="BETA-XYLOSIDASE-LIKE PROTEIN-RELATED"/>
    <property type="match status" value="1"/>
</dbReference>
<comment type="caution">
    <text evidence="4">The sequence shown here is derived from an EMBL/GenBank/DDBJ whole genome shotgun (WGS) entry which is preliminary data.</text>
</comment>
<reference evidence="4 5" key="1">
    <citation type="submission" date="2023-12" db="EMBL/GenBank/DDBJ databases">
        <title>Stenotrophomonas guangdongensis sp. nov., isolated from wilted pepper plants (Capsicum annuum).</title>
        <authorList>
            <person name="Qiu M."/>
            <person name="Li Y."/>
            <person name="Liu Q."/>
            <person name="Zhang X."/>
            <person name="Huang Y."/>
            <person name="Guo R."/>
            <person name="Hu M."/>
            <person name="Zhou J."/>
            <person name="Zhou X."/>
        </authorList>
    </citation>
    <scope>NUCLEOTIDE SEQUENCE [LARGE SCALE GENOMIC DNA]</scope>
    <source>
        <strain evidence="4 5">MH1</strain>
    </source>
</reference>
<dbReference type="GO" id="GO:0004565">
    <property type="term" value="F:beta-galactosidase activity"/>
    <property type="evidence" value="ECO:0007669"/>
    <property type="project" value="UniProtKB-EC"/>
</dbReference>
<dbReference type="Proteomes" id="UP001301653">
    <property type="component" value="Unassembled WGS sequence"/>
</dbReference>
<dbReference type="EC" id="3.2.1.23" evidence="4"/>
<keyword evidence="1 4" id="KW-0378">Hydrolase</keyword>
<feature type="domain" description="Glycoside hydrolase family 42 N-terminal" evidence="3">
    <location>
        <begin position="67"/>
        <end position="119"/>
    </location>
</feature>
<evidence type="ECO:0000313" key="4">
    <source>
        <dbReference type="EMBL" id="MEA5667964.1"/>
    </source>
</evidence>
<dbReference type="Pfam" id="PF02449">
    <property type="entry name" value="Glyco_hydro_42"/>
    <property type="match status" value="1"/>
</dbReference>
<dbReference type="InterPro" id="IPR017853">
    <property type="entry name" value="GH"/>
</dbReference>
<organism evidence="4 5">
    <name type="scientific">Stenotrophomonas capsici</name>
    <dbReference type="NCBI Taxonomy" id="3110230"/>
    <lineage>
        <taxon>Bacteria</taxon>
        <taxon>Pseudomonadati</taxon>
        <taxon>Pseudomonadota</taxon>
        <taxon>Gammaproteobacteria</taxon>
        <taxon>Lysobacterales</taxon>
        <taxon>Lysobacteraceae</taxon>
        <taxon>Stenotrophomonas</taxon>
    </lineage>
</organism>
<dbReference type="SUPFAM" id="SSF51445">
    <property type="entry name" value="(Trans)glycosidases"/>
    <property type="match status" value="1"/>
</dbReference>
<gene>
    <name evidence="4" type="ORF">VA603_10510</name>
</gene>
<name>A0ABU5V5F3_9GAMM</name>
<dbReference type="InterPro" id="IPR051923">
    <property type="entry name" value="Glycosyl_Hydrolase_39"/>
</dbReference>
<keyword evidence="5" id="KW-1185">Reference proteome</keyword>
<dbReference type="Gene3D" id="3.20.20.80">
    <property type="entry name" value="Glycosidases"/>
    <property type="match status" value="1"/>
</dbReference>
<dbReference type="PROSITE" id="PS51257">
    <property type="entry name" value="PROKAR_LIPOPROTEIN"/>
    <property type="match status" value="1"/>
</dbReference>
<keyword evidence="2 4" id="KW-0326">Glycosidase</keyword>